<organism evidence="7 8">
    <name type="scientific">Clostridium ragsdalei P11</name>
    <dbReference type="NCBI Taxonomy" id="1353534"/>
    <lineage>
        <taxon>Bacteria</taxon>
        <taxon>Bacillati</taxon>
        <taxon>Bacillota</taxon>
        <taxon>Clostridia</taxon>
        <taxon>Eubacteriales</taxon>
        <taxon>Clostridiaceae</taxon>
        <taxon>Clostridium</taxon>
    </lineage>
</organism>
<comment type="caution">
    <text evidence="7">The sequence shown here is derived from an EMBL/GenBank/DDBJ whole genome shotgun (WGS) entry which is preliminary data.</text>
</comment>
<dbReference type="Pfam" id="PF17167">
    <property type="entry name" value="Glyco_hydro_94"/>
    <property type="match status" value="1"/>
</dbReference>
<dbReference type="InterPro" id="IPR012341">
    <property type="entry name" value="6hp_glycosidase-like_sf"/>
</dbReference>
<feature type="transmembrane region" description="Helical" evidence="3">
    <location>
        <begin position="420"/>
        <end position="444"/>
    </location>
</feature>
<evidence type="ECO:0000259" key="4">
    <source>
        <dbReference type="Pfam" id="PF06165"/>
    </source>
</evidence>
<dbReference type="Pfam" id="PF10091">
    <property type="entry name" value="Glycoamylase"/>
    <property type="match status" value="1"/>
</dbReference>
<dbReference type="Gene3D" id="2.60.420.10">
    <property type="entry name" value="Maltose phosphorylase, domain 3"/>
    <property type="match status" value="1"/>
</dbReference>
<dbReference type="GO" id="GO:0005975">
    <property type="term" value="P:carbohydrate metabolic process"/>
    <property type="evidence" value="ECO:0007669"/>
    <property type="project" value="InterPro"/>
</dbReference>
<evidence type="ECO:0000256" key="2">
    <source>
        <dbReference type="ARBA" id="ARBA00022679"/>
    </source>
</evidence>
<dbReference type="InterPro" id="IPR037820">
    <property type="entry name" value="GH94N_NdvB"/>
</dbReference>
<feature type="domain" description="Glycosyl hydrolase 94 supersandwich" evidence="4">
    <location>
        <begin position="1593"/>
        <end position="1871"/>
    </location>
</feature>
<proteinExistence type="predicted"/>
<feature type="domain" description="Glycosyl hydrolase 94 supersandwich" evidence="4">
    <location>
        <begin position="2101"/>
        <end position="2370"/>
    </location>
</feature>
<dbReference type="InterPro" id="IPR008928">
    <property type="entry name" value="6-hairpin_glycosidase_sf"/>
</dbReference>
<protein>
    <submittedName>
        <fullName evidence="7">N,N'-diacetylchitobiose phosphorylase</fullName>
        <ecNumber evidence="7">2.4.1.280</ecNumber>
    </submittedName>
</protein>
<dbReference type="CDD" id="cd11756">
    <property type="entry name" value="GH94N_ChvB_NdvB_1_like"/>
    <property type="match status" value="1"/>
</dbReference>
<keyword evidence="8" id="KW-1185">Reference proteome</keyword>
<name>A0A1A6ARX7_9CLOT</name>
<keyword evidence="3" id="KW-0472">Membrane</keyword>
<feature type="transmembrane region" description="Helical" evidence="3">
    <location>
        <begin position="843"/>
        <end position="865"/>
    </location>
</feature>
<evidence type="ECO:0000313" key="7">
    <source>
        <dbReference type="EMBL" id="OBR92785.1"/>
    </source>
</evidence>
<reference evidence="7 8" key="1">
    <citation type="journal article" date="2012" name="Front. Microbiol.">
        <title>Draft Genome Sequence of the Virulent Strain 01-B526 of the Fish Pathogen Aeromonas salmonicida.</title>
        <authorList>
            <person name="Charette S.J."/>
            <person name="Brochu F."/>
            <person name="Boyle B."/>
            <person name="Filion G."/>
            <person name="Tanaka K.H."/>
            <person name="Derome N."/>
        </authorList>
    </citation>
    <scope>NUCLEOTIDE SEQUENCE [LARGE SCALE GENOMIC DNA]</scope>
    <source>
        <strain evidence="7 8">P11</strain>
    </source>
</reference>
<feature type="transmembrane region" description="Helical" evidence="3">
    <location>
        <begin position="817"/>
        <end position="837"/>
    </location>
</feature>
<feature type="transmembrane region" description="Helical" evidence="3">
    <location>
        <begin position="450"/>
        <end position="474"/>
    </location>
</feature>
<sequence length="2879" mass="331922">MLYIVCIIGIGIILLLMMTYSKLNKVDCGNENVGEDISTLIVDREELKKYAREISTVPSAVQRKSCKKQLIKSLDKSYGRILAGYNFFDEEIKNREEIVSCAEWLLDNLYLVKKEYKDIKNNMSEKYYKNLPVMTEGTMKGFPRIYYIAREMLSKTQGTVKEDTIETFINAYQENTILKSGELWAIPIMIRIALIQNISNITDRMVFMQKERKRAKSEAEDIINSKENENEIIHKLKDKNIKFTPHFTEGFIKTLRDNFIGNAEIYKWIDEELDKEDSSVKRMVNINHQKQGVCQISMENSISGMVEISALNWKENFERLSYVEEILKMDPSGIYSEMDFKSKDYYRHRIEKMSKNINIPESFIAKKAIECAKEACGKEYEKHVGYYLIDKGISCLEKKIKNSTREYKNLHYKVQNKITVNFYIGSIVFGTIFLDALISGINFYVENLPLWKYILGAIVLFIPLSDIFISIFNWSVNKLVKPRFIPKIEFRDGVPEKFSTVVVIPAIINDSKQVKKLIGDMEVYYLANEEKNLYFALLGDFKDGFEREKKDDKLIVDTALSEIEKLNKKYSAKGKDKFYFLSRFRKYNEKEGKWIGWERKRGKLMEFNSLIRENDNTSYDVISGDIKNLYDVKYVITLDADTKLPKDTARFLIGAMAHPLNIPYLNSDGKKVIRGHGIMQPRVSVSVLSANKTIHSSIFSGETGIDVYTNAISDVYEDLFDEGIFTGKGIYDVDVFNSVLKGEIPENSVLSHDLLEGSYARAALVTDIELVDGYPAYYNTSCKRLHRWVRGDWQLLPWLLKKSSLNRLSKWKIIDNLRRSIIAPSIMVLIIMSMTLFKNLNDFLVVAFVSILSPILFDVSETVVSPIKGNGLSGKISNFKTVVEQFFLILSFLPYQAYLMLDAIIRTLYRLFISKKNLLQWQTAADAEATCKKGLESYLRSMWIGSALGIIVAFLGFRSSVEDAVLVIPSCIIWIFSPWIAFNISNERKNTEEEIHKEEKDILRRLGRKTWAYFEDFISPESNWLSPDNYQEEPYKGVAYRTSPTNMAMGISSNIVAYDLGYIGIKELIYRLQHIISNMESLERYRGHFYNWYDIKNKVPLKPRFISTVDSGNLVAYMWLTEESLEEYLSYPIINKNLPDGFKDTLKLAQNELYSNSKIEYAYDSFIDKLSKDNLNIFSLESFLRDLNRECIKFIGIGKNLYWNEKVKNMTCKLTDELSEFFPWIYFIKENDEFHDFRGELNELATKIPLKKVPEVFDKLINFIDKDNKKDFSEEENRRKDDLKKLLLDSKLNLCNFISNVKNIIGKLKSIDEDHNFSMLYSKKRQLFAIGYDVEKDTIGKNYYDLLASEARQASFVSIAKGEIKQNHWFNLGRAMASMGGGKALVSWSGTMFEYLMPLIIMKSFPNTLLSETYEYVVKAQKKYGEKRRIPWGISESAYYDFDINSIYQYKAFGIPAAGLKRGLINELVIAPYASLMALQVDFKSAFCNIKDLIKSNAEGRYGFYEAIDYTKERLARNQKCALVKCFMIHHQGMSFMSLDNVLMENVLQERFHKIPKVKSAELLLQEKIPNNIIYNHEEHSVNEKPIVKNENVIARKFTGACTEIPVVNIISSNNYSMMITNSGSGYSKRGNMTIYRWREDATKDDTGMFFYIKNINSNEYWSATYEPCEYEGENYEVVFSPDKSEFRRKDGNLRTYTEVTVCQEEEGEVRRISITNTGEKRREVEITSYMEVTLSPYNADLVHPAFQKLFIETEFIHNPLCLLASRRPRKKDEKRPWLVQTIAVEGEQLGSIQYETSRMKFIGRNRNLRNPRAMDNDVQLTKSVGAVIDPVISIRVRIAVDPGKTCKVAYTTGITSSREKAIEIGNKYRDMFNVNRVFKLSWTESQMEMKYLGIKSNQINIYQKMASRILFLNSSLEQRKEYIMNIKKGQSALWPYGISGDLPIVLAIIRNDNHMSLVRQLLSAHEYWMWKGLSVDLVFINLQDSSYMQSLQNKLGDAVNSKASRYKKNIDGAVFLYNKDNMKKEDIELLIGISKFVIDGDKGELFEQVEDSMYLPEGGSMEKIGESTKLAFENKSSYHFQLPELQYFNEVGGFSSEGKSYTIVLKDYNHTPVPWINVISNKKFGFHISESGTSYTWNKNSRENKLTTWSNDPVMDGESESIYLRDEITGQIWSISPEPIRDSGQYVIEHGFGYSNFKHEANGIVGEMDVFADMDESVKVFKIKLKNISGKRRKISITYYAKLVLGVCHEQTAQYICTGFNKKSEYIYAKNPYSEHFNQGICYMKILGGEELSYTASRKEFIGRGGDISKPRALEFQQFSNKVGAGFDPCLAENVKVELDTNSEEEVLILFGEEDSSEEVRRVVEKYSSIKNAYMELEKVQEYWSKLFGTIQVDTPDESMNIMLNGWLMYQVISCRYWARTAFYQSGGAYGFRDQLQDVMAVCYIDPSETRKHIIYSASRQYLEGDVQHWWHPFVESGIRTRFSDDLLWLPYVVEDYIQNTGDYSILSEKALYLEDTDLQDGEDERYNISNVSEKSGTIYEHCIRAIEKSLKFGSHNIPLIGSGDWNDGMSTVGNKGQGESVWLGWFLYNILDKFIPICTFEGDVESSNKYSELKEFIRENIEENAWDGGWYRRAYFDDGTPLGSAMNEECQIDSISQSWAVISGAAKESRAKEAMEALERNLIRRDKGIILLLSPAFDKSNLEPGYIKGYVPGVRENGGQYTHAAIWSILALAKMGYNNKAYSAFSMINPINHSNTYLNCQVYKVEPYVMAADVYAVEPHTGRGGWSWYTGAAGWMYRAGIESILGMQFKEKLGFTVSPCIPDSWNGFSMKYTREKCIYNIQVLKDNEKGIWLDGNKVPQDTIPFLREGEHEVKVYI</sequence>
<keyword evidence="1 7" id="KW-0328">Glycosyltransferase</keyword>
<dbReference type="InterPro" id="IPR011013">
    <property type="entry name" value="Gal_mutarotase_sf_dom"/>
</dbReference>
<dbReference type="Gene3D" id="1.50.10.10">
    <property type="match status" value="1"/>
</dbReference>
<keyword evidence="3" id="KW-0812">Transmembrane</keyword>
<dbReference type="InterPro" id="IPR033432">
    <property type="entry name" value="GH94_catalytic"/>
</dbReference>
<dbReference type="Gene3D" id="2.70.98.40">
    <property type="entry name" value="Glycoside hydrolase, family 65, N-terminal domain"/>
    <property type="match status" value="2"/>
</dbReference>
<dbReference type="SMART" id="SM01068">
    <property type="entry name" value="CBM_X"/>
    <property type="match status" value="2"/>
</dbReference>
<dbReference type="PANTHER" id="PTHR37469">
    <property type="entry name" value="CELLOBIONIC ACID PHOSPHORYLASE-RELATED"/>
    <property type="match status" value="1"/>
</dbReference>
<dbReference type="InterPro" id="IPR052047">
    <property type="entry name" value="GH94_Enzymes"/>
</dbReference>
<evidence type="ECO:0000313" key="8">
    <source>
        <dbReference type="Proteomes" id="UP000093954"/>
    </source>
</evidence>
<dbReference type="RefSeq" id="WP_065078352.1">
    <property type="nucleotide sequence ID" value="NZ_LROS01000022.1"/>
</dbReference>
<evidence type="ECO:0000259" key="6">
    <source>
        <dbReference type="Pfam" id="PF17167"/>
    </source>
</evidence>
<dbReference type="SUPFAM" id="SSF74650">
    <property type="entry name" value="Galactose mutarotase-like"/>
    <property type="match status" value="2"/>
</dbReference>
<dbReference type="EC" id="2.4.1.280" evidence="7"/>
<keyword evidence="3" id="KW-1133">Transmembrane helix</keyword>
<feature type="transmembrane region" description="Helical" evidence="3">
    <location>
        <begin position="938"/>
        <end position="957"/>
    </location>
</feature>
<dbReference type="EMBL" id="LROS01000022">
    <property type="protein sequence ID" value="OBR92785.1"/>
    <property type="molecule type" value="Genomic_DNA"/>
</dbReference>
<dbReference type="PATRIC" id="fig|1353534.3.peg.2115"/>
<feature type="transmembrane region" description="Helical" evidence="3">
    <location>
        <begin position="886"/>
        <end position="909"/>
    </location>
</feature>
<dbReference type="GO" id="GO:0016757">
    <property type="term" value="F:glycosyltransferase activity"/>
    <property type="evidence" value="ECO:0007669"/>
    <property type="project" value="UniProtKB-KW"/>
</dbReference>
<gene>
    <name evidence="7" type="primary">chbP</name>
    <name evidence="7" type="ORF">CLRAG_20770</name>
</gene>
<dbReference type="InterPro" id="IPR019282">
    <property type="entry name" value="Glycoamylase-like_cons_dom"/>
</dbReference>
<dbReference type="InterPro" id="IPR037824">
    <property type="entry name" value="GH94N_2_NdvB"/>
</dbReference>
<accession>A0A1A6ARX7</accession>
<dbReference type="InterPro" id="IPR037018">
    <property type="entry name" value="GH65_N"/>
</dbReference>
<dbReference type="Pfam" id="PF06165">
    <property type="entry name" value="GH94_b-supersand"/>
    <property type="match status" value="2"/>
</dbReference>
<dbReference type="Proteomes" id="UP000093954">
    <property type="component" value="Unassembled WGS sequence"/>
</dbReference>
<feature type="domain" description="Glycosyl hydrolase 94 catalytic" evidence="6">
    <location>
        <begin position="2384"/>
        <end position="2808"/>
    </location>
</feature>
<feature type="domain" description="Glycoamylase-like" evidence="5">
    <location>
        <begin position="1342"/>
        <end position="1556"/>
    </location>
</feature>
<dbReference type="SUPFAM" id="SSF48208">
    <property type="entry name" value="Six-hairpin glycosidases"/>
    <property type="match status" value="1"/>
</dbReference>
<evidence type="ECO:0000256" key="3">
    <source>
        <dbReference type="SAM" id="Phobius"/>
    </source>
</evidence>
<dbReference type="CDD" id="cd11753">
    <property type="entry name" value="GH94N_ChvB_NdvB_2_like"/>
    <property type="match status" value="1"/>
</dbReference>
<dbReference type="PANTHER" id="PTHR37469:SF2">
    <property type="entry name" value="CELLOBIONIC ACID PHOSPHORYLASE"/>
    <property type="match status" value="1"/>
</dbReference>
<keyword evidence="2 7" id="KW-0808">Transferase</keyword>
<evidence type="ECO:0000256" key="1">
    <source>
        <dbReference type="ARBA" id="ARBA00022676"/>
    </source>
</evidence>
<dbReference type="GO" id="GO:0030246">
    <property type="term" value="F:carbohydrate binding"/>
    <property type="evidence" value="ECO:0007669"/>
    <property type="project" value="InterPro"/>
</dbReference>
<dbReference type="InterPro" id="IPR010383">
    <property type="entry name" value="Glyco_hydrolase_94_b-supersand"/>
</dbReference>
<dbReference type="Gene3D" id="1.50.10.140">
    <property type="match status" value="2"/>
</dbReference>
<feature type="transmembrane region" description="Helical" evidence="3">
    <location>
        <begin position="964"/>
        <end position="982"/>
    </location>
</feature>
<evidence type="ECO:0000259" key="5">
    <source>
        <dbReference type="Pfam" id="PF10091"/>
    </source>
</evidence>